<organism evidence="1 2">
    <name type="scientific">Pseudooctadecabacter jejudonensis</name>
    <dbReference type="NCBI Taxonomy" id="1391910"/>
    <lineage>
        <taxon>Bacteria</taxon>
        <taxon>Pseudomonadati</taxon>
        <taxon>Pseudomonadota</taxon>
        <taxon>Alphaproteobacteria</taxon>
        <taxon>Rhodobacterales</taxon>
        <taxon>Paracoccaceae</taxon>
        <taxon>Pseudooctadecabacter</taxon>
    </lineage>
</organism>
<name>A0A1Y5RJ40_9RHOB</name>
<dbReference type="EMBL" id="FWFT01000001">
    <property type="protein sequence ID" value="SLN17359.1"/>
    <property type="molecule type" value="Genomic_DNA"/>
</dbReference>
<keyword evidence="2" id="KW-1185">Reference proteome</keyword>
<accession>A0A1Y5RJ40</accession>
<evidence type="ECO:0008006" key="3">
    <source>
        <dbReference type="Google" id="ProtNLM"/>
    </source>
</evidence>
<dbReference type="Proteomes" id="UP000193623">
    <property type="component" value="Unassembled WGS sequence"/>
</dbReference>
<reference evidence="1 2" key="1">
    <citation type="submission" date="2017-03" db="EMBL/GenBank/DDBJ databases">
        <authorList>
            <person name="Afonso C.L."/>
            <person name="Miller P.J."/>
            <person name="Scott M.A."/>
            <person name="Spackman E."/>
            <person name="Goraichik I."/>
            <person name="Dimitrov K.M."/>
            <person name="Suarez D.L."/>
            <person name="Swayne D.E."/>
        </authorList>
    </citation>
    <scope>NUCLEOTIDE SEQUENCE [LARGE SCALE GENOMIC DNA]</scope>
    <source>
        <strain evidence="1 2">CECT 8397</strain>
    </source>
</reference>
<dbReference type="AlphaFoldDB" id="A0A1Y5RJ40"/>
<dbReference type="InterPro" id="IPR027417">
    <property type="entry name" value="P-loop_NTPase"/>
</dbReference>
<proteinExistence type="predicted"/>
<dbReference type="Gene3D" id="3.40.50.300">
    <property type="entry name" value="P-loop containing nucleotide triphosphate hydrolases"/>
    <property type="match status" value="1"/>
</dbReference>
<evidence type="ECO:0000313" key="1">
    <source>
        <dbReference type="EMBL" id="SLN17359.1"/>
    </source>
</evidence>
<sequence length="165" mass="19314">MVGARGPGAHEAEWYNHQPARQIKEKVSKETWDDYLKVCNIRNPWEIFVSYFHFRNPAAKTLGPETFIPMFREWAMQDNGKWGQPNYFVDGRSVADVHIRYEHLAQDFQALCDRIGAVMPELPFTKNEHRGKKVDYRAYFDAPTQAHVADLRAQEIDYFGWTFDG</sequence>
<gene>
    <name evidence="1" type="ORF">PSJ8397_00555</name>
</gene>
<evidence type="ECO:0000313" key="2">
    <source>
        <dbReference type="Proteomes" id="UP000193623"/>
    </source>
</evidence>
<protein>
    <recommendedName>
        <fullName evidence="3">Sulfotransferase family protein</fullName>
    </recommendedName>
</protein>
<dbReference type="SUPFAM" id="SSF52540">
    <property type="entry name" value="P-loop containing nucleoside triphosphate hydrolases"/>
    <property type="match status" value="1"/>
</dbReference>